<proteinExistence type="predicted"/>
<dbReference type="SUPFAM" id="SSF56672">
    <property type="entry name" value="DNA/RNA polymerases"/>
    <property type="match status" value="1"/>
</dbReference>
<name>A0A8C1Y0K2_CYPCA</name>
<dbReference type="Ensembl" id="ENSCCRT00015090814.1">
    <property type="protein sequence ID" value="ENSCCRP00015087974.1"/>
    <property type="gene ID" value="ENSCCRG00015035503.1"/>
</dbReference>
<dbReference type="PANTHER" id="PTHR33332">
    <property type="entry name" value="REVERSE TRANSCRIPTASE DOMAIN-CONTAINING PROTEIN"/>
    <property type="match status" value="1"/>
</dbReference>
<evidence type="ECO:0000313" key="3">
    <source>
        <dbReference type="Proteomes" id="UP000694700"/>
    </source>
</evidence>
<dbReference type="Pfam" id="PF00078">
    <property type="entry name" value="RVT_1"/>
    <property type="match status" value="1"/>
</dbReference>
<dbReference type="InterPro" id="IPR043502">
    <property type="entry name" value="DNA/RNA_pol_sf"/>
</dbReference>
<evidence type="ECO:0000259" key="1">
    <source>
        <dbReference type="PROSITE" id="PS50878"/>
    </source>
</evidence>
<dbReference type="PROSITE" id="PS50878">
    <property type="entry name" value="RT_POL"/>
    <property type="match status" value="1"/>
</dbReference>
<accession>A0A8C1Y0K2</accession>
<reference evidence="2" key="1">
    <citation type="submission" date="2025-08" db="UniProtKB">
        <authorList>
            <consortium name="Ensembl"/>
        </authorList>
    </citation>
    <scope>IDENTIFICATION</scope>
</reference>
<sequence>MQSFLNSNSLFEVVVMSSPLKAILVLLDLSATFDTIDHKILIARLERLVGFQGTVLKWFKSYLTNRSFSVVLGEFTSSSAPLTCGIPQGCILGPILFSLYMLSIGSSLGPLLACLNYLKTWLGENFLHMNKSKTEIIVFAPPNTYWSPIFDLVLRTYFLPRARTLKWPRLQVWVFGQGTCLPYLTHLMEIISLLVKFFDRSPS</sequence>
<dbReference type="Proteomes" id="UP000694700">
    <property type="component" value="Unplaced"/>
</dbReference>
<protein>
    <recommendedName>
        <fullName evidence="1">Reverse transcriptase domain-containing protein</fullName>
    </recommendedName>
</protein>
<dbReference type="InterPro" id="IPR000477">
    <property type="entry name" value="RT_dom"/>
</dbReference>
<feature type="domain" description="Reverse transcriptase" evidence="1">
    <location>
        <begin position="1"/>
        <end position="172"/>
    </location>
</feature>
<organism evidence="2 3">
    <name type="scientific">Cyprinus carpio</name>
    <name type="common">Common carp</name>
    <dbReference type="NCBI Taxonomy" id="7962"/>
    <lineage>
        <taxon>Eukaryota</taxon>
        <taxon>Metazoa</taxon>
        <taxon>Chordata</taxon>
        <taxon>Craniata</taxon>
        <taxon>Vertebrata</taxon>
        <taxon>Euteleostomi</taxon>
        <taxon>Actinopterygii</taxon>
        <taxon>Neopterygii</taxon>
        <taxon>Teleostei</taxon>
        <taxon>Ostariophysi</taxon>
        <taxon>Cypriniformes</taxon>
        <taxon>Cyprinidae</taxon>
        <taxon>Cyprininae</taxon>
        <taxon>Cyprinus</taxon>
    </lineage>
</organism>
<evidence type="ECO:0000313" key="2">
    <source>
        <dbReference type="Ensembl" id="ENSCCRP00015087974.1"/>
    </source>
</evidence>
<dbReference type="AlphaFoldDB" id="A0A8C1Y0K2"/>